<protein>
    <recommendedName>
        <fullName evidence="4">Transmembrane protein</fullName>
    </recommendedName>
</protein>
<organism evidence="2 3">
    <name type="scientific">Dictyostelium purpureum</name>
    <name type="common">Slime mold</name>
    <dbReference type="NCBI Taxonomy" id="5786"/>
    <lineage>
        <taxon>Eukaryota</taxon>
        <taxon>Amoebozoa</taxon>
        <taxon>Evosea</taxon>
        <taxon>Eumycetozoa</taxon>
        <taxon>Dictyostelia</taxon>
        <taxon>Dictyosteliales</taxon>
        <taxon>Dictyosteliaceae</taxon>
        <taxon>Dictyostelium</taxon>
    </lineage>
</organism>
<keyword evidence="1" id="KW-0732">Signal</keyword>
<evidence type="ECO:0000256" key="1">
    <source>
        <dbReference type="SAM" id="SignalP"/>
    </source>
</evidence>
<reference evidence="3" key="1">
    <citation type="journal article" date="2011" name="Genome Biol.">
        <title>Comparative genomics of the social amoebae Dictyostelium discoideum and Dictyostelium purpureum.</title>
        <authorList>
            <consortium name="US DOE Joint Genome Institute (JGI-PGF)"/>
            <person name="Sucgang R."/>
            <person name="Kuo A."/>
            <person name="Tian X."/>
            <person name="Salerno W."/>
            <person name="Parikh A."/>
            <person name="Feasley C.L."/>
            <person name="Dalin E."/>
            <person name="Tu H."/>
            <person name="Huang E."/>
            <person name="Barry K."/>
            <person name="Lindquist E."/>
            <person name="Shapiro H."/>
            <person name="Bruce D."/>
            <person name="Schmutz J."/>
            <person name="Salamov A."/>
            <person name="Fey P."/>
            <person name="Gaudet P."/>
            <person name="Anjard C."/>
            <person name="Babu M.M."/>
            <person name="Basu S."/>
            <person name="Bushmanova Y."/>
            <person name="van der Wel H."/>
            <person name="Katoh-Kurasawa M."/>
            <person name="Dinh C."/>
            <person name="Coutinho P.M."/>
            <person name="Saito T."/>
            <person name="Elias M."/>
            <person name="Schaap P."/>
            <person name="Kay R.R."/>
            <person name="Henrissat B."/>
            <person name="Eichinger L."/>
            <person name="Rivero F."/>
            <person name="Putnam N.H."/>
            <person name="West C.M."/>
            <person name="Loomis W.F."/>
            <person name="Chisholm R.L."/>
            <person name="Shaulsky G."/>
            <person name="Strassmann J.E."/>
            <person name="Queller D.C."/>
            <person name="Kuspa A."/>
            <person name="Grigoriev I.V."/>
        </authorList>
    </citation>
    <scope>NUCLEOTIDE SEQUENCE [LARGE SCALE GENOMIC DNA]</scope>
    <source>
        <strain evidence="3">QSDP1</strain>
    </source>
</reference>
<keyword evidence="3" id="KW-1185">Reference proteome</keyword>
<evidence type="ECO:0008006" key="4">
    <source>
        <dbReference type="Google" id="ProtNLM"/>
    </source>
</evidence>
<feature type="chain" id="PRO_5003265378" description="Transmembrane protein" evidence="1">
    <location>
        <begin position="18"/>
        <end position="191"/>
    </location>
</feature>
<proteinExistence type="predicted"/>
<dbReference type="VEuPathDB" id="AmoebaDB:DICPUDRAFT_155113"/>
<dbReference type="KEGG" id="dpp:DICPUDRAFT_155113"/>
<dbReference type="EMBL" id="GL871168">
    <property type="protein sequence ID" value="EGC32901.1"/>
    <property type="molecule type" value="Genomic_DNA"/>
</dbReference>
<dbReference type="InParanoid" id="F0ZT39"/>
<dbReference type="GeneID" id="10508049"/>
<dbReference type="RefSeq" id="XP_003290586.1">
    <property type="nucleotide sequence ID" value="XM_003290538.1"/>
</dbReference>
<gene>
    <name evidence="2" type="ORF">DICPUDRAFT_155113</name>
</gene>
<dbReference type="Proteomes" id="UP000001064">
    <property type="component" value="Unassembled WGS sequence"/>
</dbReference>
<evidence type="ECO:0000313" key="2">
    <source>
        <dbReference type="EMBL" id="EGC32901.1"/>
    </source>
</evidence>
<accession>F0ZT39</accession>
<sequence>MKVLIFFVVFLVAHIRSQYVNVSLSGSSVIIQTGVCQNQVSQFPTIYECQGATISADIYQQSITGGCTGESIKTIIYGNGGLYDGVYYQCQSDINYPDGDFIVSSIFDEKCENVTAQIINPSGVCYYSDLLNSTFISYPQYYAVSKCLSSTEAFLTTFNELNCQDPNYTELQTIGQQCTPDNQFVQICYIK</sequence>
<evidence type="ECO:0000313" key="3">
    <source>
        <dbReference type="Proteomes" id="UP000001064"/>
    </source>
</evidence>
<feature type="signal peptide" evidence="1">
    <location>
        <begin position="1"/>
        <end position="17"/>
    </location>
</feature>
<dbReference type="AlphaFoldDB" id="F0ZT39"/>
<name>F0ZT39_DICPU</name>